<name>A0A8J6ATN5_9EUKA</name>
<dbReference type="PANTHER" id="PTHR36220:SF1">
    <property type="entry name" value="GAMMA TUBULIN COMPLEX COMPONENT C-TERMINAL DOMAIN-CONTAINING PROTEIN"/>
    <property type="match status" value="1"/>
</dbReference>
<dbReference type="Pfam" id="PF14312">
    <property type="entry name" value="FG-GAP_2"/>
    <property type="match status" value="1"/>
</dbReference>
<sequence>MGAGGGAGGQGPQGGSSNDGSTAKMFARHILFTAALLAAMLAFTAAEFIPITVQGIAPGAGLGDVVVLSDDVVFASAPSDVVEKVTCGTVYAFLKENGKWVSFAKIVPPVLAAQSLFGYALAVSENWVAVGSPLQTSTAGSVFLFQHGAFDFPYRSVINSGQQSQTKPDFFGAALALTRTELVVGSPGYSYNGMTDHGAAFVFRVSGNTWLPTETLAGNDQIESIAVGVAVGIMDNMILVASAGTLDSTGRLYIYTGSTLTASVNTINMERVRSVSISAADGDILVGVTADTDSATPGAVAVVRVVNGTWSTEQVISPSTKVNDGFGVSMARSGDYVVIGSDLITDDSGKYIGGGYLYTLVDVNNQYVYSDFFNPPEGAGFFGRSIAIYDHVVMFGTPADGDLLTGAVYVSTNALPAVIVTPPSNGDSLAEKILMGVAMVILVAVAVAVSILLLLSATGFLVLACVSIGGKKTRDQYRNLTESERDLMI</sequence>
<reference evidence="6" key="1">
    <citation type="submission" date="2021-05" db="EMBL/GenBank/DDBJ databases">
        <title>A free-living protist that lacks canonical eukaryotic 1 DNA replication and segregation systems.</title>
        <authorList>
            <person name="Salas-Leiva D.E."/>
            <person name="Tromer E.C."/>
            <person name="Curtis B.A."/>
            <person name="Jerlstrom-Hultqvist J."/>
            <person name="Kolisko M."/>
            <person name="Yi Z."/>
            <person name="Salas-Leiva J.S."/>
            <person name="Gallot-Lavallee L."/>
            <person name="Kops G.J.P.L."/>
            <person name="Archibald J.M."/>
            <person name="Simpson A.G.B."/>
            <person name="Roger A.J."/>
        </authorList>
    </citation>
    <scope>NUCLEOTIDE SEQUENCE</scope>
    <source>
        <strain evidence="6">BICM</strain>
    </source>
</reference>
<dbReference type="AlphaFoldDB" id="A0A8J6ATN5"/>
<dbReference type="Gene3D" id="2.130.10.130">
    <property type="entry name" value="Integrin alpha, N-terminal"/>
    <property type="match status" value="1"/>
</dbReference>
<dbReference type="InterPro" id="IPR013517">
    <property type="entry name" value="FG-GAP"/>
</dbReference>
<keyword evidence="1" id="KW-0732">Signal</keyword>
<keyword evidence="7" id="KW-1185">Reference proteome</keyword>
<gene>
    <name evidence="6" type="ORF">J8273_4701</name>
</gene>
<keyword evidence="5" id="KW-0812">Transmembrane</keyword>
<evidence type="ECO:0000256" key="3">
    <source>
        <dbReference type="ARBA" id="ARBA00023180"/>
    </source>
</evidence>
<dbReference type="SMART" id="SM00191">
    <property type="entry name" value="Int_alpha"/>
    <property type="match status" value="2"/>
</dbReference>
<feature type="compositionally biased region" description="Gly residues" evidence="4">
    <location>
        <begin position="1"/>
        <end position="14"/>
    </location>
</feature>
<feature type="transmembrane region" description="Helical" evidence="5">
    <location>
        <begin position="433"/>
        <end position="466"/>
    </location>
</feature>
<dbReference type="EMBL" id="JAHDYR010000020">
    <property type="protein sequence ID" value="KAG9393838.1"/>
    <property type="molecule type" value="Genomic_DNA"/>
</dbReference>
<comment type="caution">
    <text evidence="6">The sequence shown here is derived from an EMBL/GenBank/DDBJ whole genome shotgun (WGS) entry which is preliminary data.</text>
</comment>
<protein>
    <submittedName>
        <fullName evidence="6">Protein kinase domain</fullName>
    </submittedName>
</protein>
<keyword evidence="5" id="KW-0472">Membrane</keyword>
<evidence type="ECO:0000256" key="1">
    <source>
        <dbReference type="ARBA" id="ARBA00022729"/>
    </source>
</evidence>
<organism evidence="6 7">
    <name type="scientific">Carpediemonas membranifera</name>
    <dbReference type="NCBI Taxonomy" id="201153"/>
    <lineage>
        <taxon>Eukaryota</taxon>
        <taxon>Metamonada</taxon>
        <taxon>Carpediemonas-like organisms</taxon>
        <taxon>Carpediemonas</taxon>
    </lineage>
</organism>
<feature type="transmembrane region" description="Helical" evidence="5">
    <location>
        <begin position="30"/>
        <end position="49"/>
    </location>
</feature>
<evidence type="ECO:0000256" key="2">
    <source>
        <dbReference type="ARBA" id="ARBA00022737"/>
    </source>
</evidence>
<dbReference type="OrthoDB" id="188207at2759"/>
<evidence type="ECO:0000256" key="4">
    <source>
        <dbReference type="SAM" id="MobiDB-lite"/>
    </source>
</evidence>
<evidence type="ECO:0000313" key="7">
    <source>
        <dbReference type="Proteomes" id="UP000717585"/>
    </source>
</evidence>
<dbReference type="InterPro" id="IPR028994">
    <property type="entry name" value="Integrin_alpha_N"/>
</dbReference>
<keyword evidence="3" id="KW-0325">Glycoprotein</keyword>
<dbReference type="GO" id="GO:0016301">
    <property type="term" value="F:kinase activity"/>
    <property type="evidence" value="ECO:0007669"/>
    <property type="project" value="UniProtKB-KW"/>
</dbReference>
<evidence type="ECO:0000313" key="6">
    <source>
        <dbReference type="EMBL" id="KAG9393838.1"/>
    </source>
</evidence>
<keyword evidence="6" id="KW-0418">Kinase</keyword>
<dbReference type="InterPro" id="IPR013519">
    <property type="entry name" value="Int_alpha_beta-p"/>
</dbReference>
<keyword evidence="6" id="KW-0808">Transferase</keyword>
<keyword evidence="5" id="KW-1133">Transmembrane helix</keyword>
<dbReference type="Proteomes" id="UP000717585">
    <property type="component" value="Unassembled WGS sequence"/>
</dbReference>
<feature type="region of interest" description="Disordered" evidence="4">
    <location>
        <begin position="1"/>
        <end position="20"/>
    </location>
</feature>
<dbReference type="PANTHER" id="PTHR36220">
    <property type="entry name" value="UNNAMED PRODUCT"/>
    <property type="match status" value="1"/>
</dbReference>
<proteinExistence type="predicted"/>
<accession>A0A8J6ATN5</accession>
<keyword evidence="2" id="KW-0677">Repeat</keyword>
<evidence type="ECO:0000256" key="5">
    <source>
        <dbReference type="SAM" id="Phobius"/>
    </source>
</evidence>